<evidence type="ECO:0000256" key="1">
    <source>
        <dbReference type="ARBA" id="ARBA00001947"/>
    </source>
</evidence>
<keyword evidence="8 11" id="KW-1133">Transmembrane helix</keyword>
<dbReference type="PANTHER" id="PTHR43221:SF2">
    <property type="entry name" value="PROTEASE HTPX HOMOLOG"/>
    <property type="match status" value="1"/>
</dbReference>
<evidence type="ECO:0000259" key="12">
    <source>
        <dbReference type="Pfam" id="PF01435"/>
    </source>
</evidence>
<sequence length="956" mass="101927">MTAAGLRSATGTGPRFVLLIVLVTVSSTQALGAAAVLVETWVFRRHTVPPGWDCLYAAGFDPVGSDLEKVQVIAHQAAALDKCAATRPVSYQGAIAALVLLAVAALVYWWLPALRDRRRRPVPVEAVDPDGTLTAELADLCARSGIRSRPRFHVDAARLTSGAAVHGRTGRYTVLLHGGLLVRRGTDPERFRAVVLHELAHIHHRDVDYAYATTALWRVYVLLALLPSLALDGLLLADALSGADSLRWRVFSRGTVADVVVGLLLAGLVHLARADLLRRRELQADLRAVACGAHPDTWDAAEPPRTVRPPLHRFLAALRTHPGWAERRRTLADADRVPGVGSLEMFLAGVATWLLYDSAASLPLPLSKTWEYSLWTTVVLVTPVLCLSLGLPIVRAALTARGRAGSGARAGLWLGCGLLLGAVTTEGRSRLAWVPPQPEYLVALLFIGAVPVVWFSQCLRLAVGLPGRRRRWTAAALCALVTGLLLAAGLQWWQLGGSRIALGAGDPGGAISALYDRRGPGLWQDYRFDLSALSFGMPLLTPLFGDALFGVAALLAWLVPLVLVLLQRPGFRLRRTLGAGLAGGLLSWAGLALMAYVLYPQRPAGLQERTAAYLAVHLWWSVVTVLAACLLTAGLVAAFSRRHWLPRALVAVPVVQLLGYAGAFALYSADGCLGPFNTVVDRCRRSHLQAGFDNSRAVVMVTLVDAVLGAACAAVVGAGTARAVRRLRRRPAEPVGTDAPPGPVGPVRRRRRLAAAGTVLVLASPLAALTAGTAWYTPTLPGDLTAVPWPTARGQDQLPPDQAAELRRTQLYAWMTGGGTSAVREIDTATMALAAEITKAGTETPKANGKVSVDEQAFHRLCGAVGDRVVEAQRYFSVPDPELRTAWSDALARMRKGAQECQDAMVPPADGPQHTDEERARLFTASLHEVTDGYGNLASGFKAIAAAAAATPAPGE</sequence>
<feature type="transmembrane region" description="Helical" evidence="11">
    <location>
        <begin position="648"/>
        <end position="667"/>
    </location>
</feature>
<evidence type="ECO:0000256" key="8">
    <source>
        <dbReference type="ARBA" id="ARBA00022989"/>
    </source>
</evidence>
<feature type="transmembrane region" description="Helical" evidence="11">
    <location>
        <begin position="250"/>
        <end position="272"/>
    </location>
</feature>
<keyword evidence="9" id="KW-0482">Metalloprotease</keyword>
<dbReference type="Pfam" id="PF01435">
    <property type="entry name" value="Peptidase_M48"/>
    <property type="match status" value="1"/>
</dbReference>
<feature type="transmembrane region" description="Helical" evidence="11">
    <location>
        <begin position="410"/>
        <end position="428"/>
    </location>
</feature>
<feature type="transmembrane region" description="Helical" evidence="11">
    <location>
        <begin position="697"/>
        <end position="721"/>
    </location>
</feature>
<dbReference type="RefSeq" id="WP_344550699.1">
    <property type="nucleotide sequence ID" value="NZ_BAAANS010000005.1"/>
</dbReference>
<feature type="transmembrane region" description="Helical" evidence="11">
    <location>
        <begin position="337"/>
        <end position="356"/>
    </location>
</feature>
<dbReference type="PANTHER" id="PTHR43221">
    <property type="entry name" value="PROTEASE HTPX"/>
    <property type="match status" value="1"/>
</dbReference>
<name>A0ABN2WDG2_9ACTN</name>
<feature type="transmembrane region" description="Helical" evidence="11">
    <location>
        <begin position="578"/>
        <end position="599"/>
    </location>
</feature>
<keyword evidence="3" id="KW-0645">Protease</keyword>
<evidence type="ECO:0000256" key="4">
    <source>
        <dbReference type="ARBA" id="ARBA00022692"/>
    </source>
</evidence>
<dbReference type="InterPro" id="IPR050083">
    <property type="entry name" value="HtpX_protease"/>
</dbReference>
<organism evidence="13 14">
    <name type="scientific">Kitasatospora saccharophila</name>
    <dbReference type="NCBI Taxonomy" id="407973"/>
    <lineage>
        <taxon>Bacteria</taxon>
        <taxon>Bacillati</taxon>
        <taxon>Actinomycetota</taxon>
        <taxon>Actinomycetes</taxon>
        <taxon>Kitasatosporales</taxon>
        <taxon>Streptomycetaceae</taxon>
        <taxon>Kitasatospora</taxon>
    </lineage>
</organism>
<dbReference type="InterPro" id="IPR001915">
    <property type="entry name" value="Peptidase_M48"/>
</dbReference>
<evidence type="ECO:0000256" key="7">
    <source>
        <dbReference type="ARBA" id="ARBA00022833"/>
    </source>
</evidence>
<dbReference type="Gene3D" id="3.30.2010.10">
    <property type="entry name" value="Metalloproteases ('zincins'), catalytic domain"/>
    <property type="match status" value="1"/>
</dbReference>
<evidence type="ECO:0000313" key="13">
    <source>
        <dbReference type="EMBL" id="GAA2089123.1"/>
    </source>
</evidence>
<keyword evidence="10 11" id="KW-0472">Membrane</keyword>
<dbReference type="EMBL" id="BAAANS010000005">
    <property type="protein sequence ID" value="GAA2089123.1"/>
    <property type="molecule type" value="Genomic_DNA"/>
</dbReference>
<feature type="transmembrane region" description="Helical" evidence="11">
    <location>
        <begin position="611"/>
        <end position="636"/>
    </location>
</feature>
<evidence type="ECO:0000256" key="3">
    <source>
        <dbReference type="ARBA" id="ARBA00022670"/>
    </source>
</evidence>
<keyword evidence="5" id="KW-0479">Metal-binding</keyword>
<feature type="transmembrane region" description="Helical" evidence="11">
    <location>
        <begin position="376"/>
        <end position="398"/>
    </location>
</feature>
<feature type="transmembrane region" description="Helical" evidence="11">
    <location>
        <begin position="474"/>
        <end position="493"/>
    </location>
</feature>
<evidence type="ECO:0000256" key="10">
    <source>
        <dbReference type="ARBA" id="ARBA00023136"/>
    </source>
</evidence>
<feature type="transmembrane region" description="Helical" evidence="11">
    <location>
        <begin position="440"/>
        <end position="462"/>
    </location>
</feature>
<feature type="transmembrane region" description="Helical" evidence="11">
    <location>
        <begin position="16"/>
        <end position="38"/>
    </location>
</feature>
<comment type="cofactor">
    <cofactor evidence="1">
        <name>Zn(2+)</name>
        <dbReference type="ChEBI" id="CHEBI:29105"/>
    </cofactor>
</comment>
<comment type="caution">
    <text evidence="13">The sequence shown here is derived from an EMBL/GenBank/DDBJ whole genome shotgun (WGS) entry which is preliminary data.</text>
</comment>
<keyword evidence="7" id="KW-0862">Zinc</keyword>
<feature type="domain" description="Peptidase M48" evidence="12">
    <location>
        <begin position="131"/>
        <end position="332"/>
    </location>
</feature>
<evidence type="ECO:0000256" key="9">
    <source>
        <dbReference type="ARBA" id="ARBA00023049"/>
    </source>
</evidence>
<evidence type="ECO:0000313" key="14">
    <source>
        <dbReference type="Proteomes" id="UP001500897"/>
    </source>
</evidence>
<dbReference type="Proteomes" id="UP001500897">
    <property type="component" value="Unassembled WGS sequence"/>
</dbReference>
<keyword evidence="6" id="KW-0378">Hydrolase</keyword>
<proteinExistence type="predicted"/>
<evidence type="ECO:0000256" key="5">
    <source>
        <dbReference type="ARBA" id="ARBA00022723"/>
    </source>
</evidence>
<keyword evidence="14" id="KW-1185">Reference proteome</keyword>
<protein>
    <recommendedName>
        <fullName evidence="12">Peptidase M48 domain-containing protein</fullName>
    </recommendedName>
</protein>
<reference evidence="13 14" key="1">
    <citation type="journal article" date="2019" name="Int. J. Syst. Evol. Microbiol.">
        <title>The Global Catalogue of Microorganisms (GCM) 10K type strain sequencing project: providing services to taxonomists for standard genome sequencing and annotation.</title>
        <authorList>
            <consortium name="The Broad Institute Genomics Platform"/>
            <consortium name="The Broad Institute Genome Sequencing Center for Infectious Disease"/>
            <person name="Wu L."/>
            <person name="Ma J."/>
        </authorList>
    </citation>
    <scope>NUCLEOTIDE SEQUENCE [LARGE SCALE GENOMIC DNA]</scope>
    <source>
        <strain evidence="13 14">JCM 14559</strain>
    </source>
</reference>
<evidence type="ECO:0000256" key="6">
    <source>
        <dbReference type="ARBA" id="ARBA00022801"/>
    </source>
</evidence>
<evidence type="ECO:0000256" key="2">
    <source>
        <dbReference type="ARBA" id="ARBA00022475"/>
    </source>
</evidence>
<feature type="transmembrane region" description="Helical" evidence="11">
    <location>
        <begin position="547"/>
        <end position="566"/>
    </location>
</feature>
<feature type="transmembrane region" description="Helical" evidence="11">
    <location>
        <begin position="89"/>
        <end position="111"/>
    </location>
</feature>
<feature type="transmembrane region" description="Helical" evidence="11">
    <location>
        <begin position="753"/>
        <end position="776"/>
    </location>
</feature>
<keyword evidence="2" id="KW-1003">Cell membrane</keyword>
<keyword evidence="4 11" id="KW-0812">Transmembrane</keyword>
<gene>
    <name evidence="13" type="ORF">GCM10009759_11780</name>
</gene>
<evidence type="ECO:0000256" key="11">
    <source>
        <dbReference type="SAM" id="Phobius"/>
    </source>
</evidence>
<feature type="transmembrane region" description="Helical" evidence="11">
    <location>
        <begin position="209"/>
        <end position="230"/>
    </location>
</feature>
<accession>A0ABN2WDG2</accession>